<sequence length="77" mass="8974">MSSVVSSEFFSFSLSLIFFLAQLFTELVCVHSPNVQEKDSRRIIYGGRSVYAFVLWVSFSFFFFLTVLPSRHRRPVI</sequence>
<evidence type="ECO:0000313" key="2">
    <source>
        <dbReference type="EMBL" id="MXU83732.1"/>
    </source>
</evidence>
<protein>
    <submittedName>
        <fullName evidence="2">Uncharacterized protein</fullName>
    </submittedName>
</protein>
<feature type="transmembrane region" description="Helical" evidence="1">
    <location>
        <begin position="49"/>
        <end position="68"/>
    </location>
</feature>
<dbReference type="AlphaFoldDB" id="A0A6B0TUN7"/>
<name>A0A6B0TUN7_IXORI</name>
<keyword evidence="1" id="KW-0812">Transmembrane</keyword>
<evidence type="ECO:0000256" key="1">
    <source>
        <dbReference type="SAM" id="Phobius"/>
    </source>
</evidence>
<accession>A0A6B0TUN7</accession>
<reference evidence="2" key="1">
    <citation type="submission" date="2019-12" db="EMBL/GenBank/DDBJ databases">
        <title>An insight into the sialome of adult female Ixodes ricinus ticks feeding for 6 days.</title>
        <authorList>
            <person name="Perner J."/>
            <person name="Ribeiro J.M.C."/>
        </authorList>
    </citation>
    <scope>NUCLEOTIDE SEQUENCE</scope>
    <source>
        <strain evidence="2">Semi-engorged</strain>
        <tissue evidence="2">Salivary glands</tissue>
    </source>
</reference>
<keyword evidence="1" id="KW-0472">Membrane</keyword>
<organism evidence="2">
    <name type="scientific">Ixodes ricinus</name>
    <name type="common">Common tick</name>
    <name type="synonym">Acarus ricinus</name>
    <dbReference type="NCBI Taxonomy" id="34613"/>
    <lineage>
        <taxon>Eukaryota</taxon>
        <taxon>Metazoa</taxon>
        <taxon>Ecdysozoa</taxon>
        <taxon>Arthropoda</taxon>
        <taxon>Chelicerata</taxon>
        <taxon>Arachnida</taxon>
        <taxon>Acari</taxon>
        <taxon>Parasitiformes</taxon>
        <taxon>Ixodida</taxon>
        <taxon>Ixodoidea</taxon>
        <taxon>Ixodidae</taxon>
        <taxon>Ixodinae</taxon>
        <taxon>Ixodes</taxon>
    </lineage>
</organism>
<keyword evidence="1" id="KW-1133">Transmembrane helix</keyword>
<proteinExistence type="predicted"/>
<dbReference type="EMBL" id="GIFC01001649">
    <property type="protein sequence ID" value="MXU83732.1"/>
    <property type="molecule type" value="Transcribed_RNA"/>
</dbReference>